<dbReference type="Proteomes" id="UP000294685">
    <property type="component" value="Unassembled WGS sequence"/>
</dbReference>
<keyword evidence="1" id="KW-1133">Transmembrane helix</keyword>
<gene>
    <name evidence="2" type="ORF">E0I61_09985</name>
</gene>
<sequence length="291" mass="34205">MTEFLESFSNREISIVFWTLLIVVAMFFVNISASTHLIKSFFAKQLTYIYCTMALYLSVIIYFLYSIGLWETSLFKDFLFWLLTSGFVMLLSFNKLKSNNDFKNILLKLLTVNIILEFIAGNYNFSLIKEMLLIPFATLISILVIVAQQKKNENEKVIKFLNLILSYIGFAIFGYVLYRLIKSPSELFTVKNLKSFFLSPLLTILFIPFVFLVVAYSKYEQIFMNINRYKFLSKNRKSQIKFAFLKSGNLNLEYLNNAHNITIWRKAELQNEEKIKSYIRNEIKNDVKFKG</sequence>
<keyword evidence="1" id="KW-0472">Membrane</keyword>
<feature type="transmembrane region" description="Helical" evidence="1">
    <location>
        <begin position="196"/>
        <end position="216"/>
    </location>
</feature>
<feature type="transmembrane region" description="Helical" evidence="1">
    <location>
        <begin position="74"/>
        <end position="93"/>
    </location>
</feature>
<evidence type="ECO:0000313" key="3">
    <source>
        <dbReference type="Proteomes" id="UP000294685"/>
    </source>
</evidence>
<feature type="transmembrane region" description="Helical" evidence="1">
    <location>
        <begin position="105"/>
        <end position="125"/>
    </location>
</feature>
<keyword evidence="3" id="KW-1185">Reference proteome</keyword>
<name>A0ABY2DQY4_9FLAO</name>
<organism evidence="2 3">
    <name type="scientific">Flavobacterium ranwuense</name>
    <dbReference type="NCBI Taxonomy" id="2541725"/>
    <lineage>
        <taxon>Bacteria</taxon>
        <taxon>Pseudomonadati</taxon>
        <taxon>Bacteroidota</taxon>
        <taxon>Flavobacteriia</taxon>
        <taxon>Flavobacteriales</taxon>
        <taxon>Flavobacteriaceae</taxon>
        <taxon>Flavobacterium</taxon>
    </lineage>
</organism>
<evidence type="ECO:0000256" key="1">
    <source>
        <dbReference type="SAM" id="Phobius"/>
    </source>
</evidence>
<comment type="caution">
    <text evidence="2">The sequence shown here is derived from an EMBL/GenBank/DDBJ whole genome shotgun (WGS) entry which is preliminary data.</text>
</comment>
<dbReference type="EMBL" id="SMLH01000005">
    <property type="protein sequence ID" value="TDE28717.1"/>
    <property type="molecule type" value="Genomic_DNA"/>
</dbReference>
<keyword evidence="1" id="KW-0812">Transmembrane</keyword>
<feature type="transmembrane region" description="Helical" evidence="1">
    <location>
        <begin position="131"/>
        <end position="148"/>
    </location>
</feature>
<proteinExistence type="predicted"/>
<accession>A0ABY2DQY4</accession>
<protein>
    <submittedName>
        <fullName evidence="2">Uncharacterized protein</fullName>
    </submittedName>
</protein>
<feature type="transmembrane region" description="Helical" evidence="1">
    <location>
        <begin position="47"/>
        <end position="68"/>
    </location>
</feature>
<reference evidence="2 3" key="1">
    <citation type="submission" date="2019-03" db="EMBL/GenBank/DDBJ databases">
        <title>Novel species of Flavobacterium.</title>
        <authorList>
            <person name="Liu Q."/>
            <person name="Xin Y.-H."/>
        </authorList>
    </citation>
    <scope>NUCLEOTIDE SEQUENCE [LARGE SCALE GENOMIC DNA]</scope>
    <source>
        <strain evidence="2 3">LB2P22</strain>
    </source>
</reference>
<evidence type="ECO:0000313" key="2">
    <source>
        <dbReference type="EMBL" id="TDE28717.1"/>
    </source>
</evidence>
<feature type="transmembrane region" description="Helical" evidence="1">
    <location>
        <begin position="160"/>
        <end position="181"/>
    </location>
</feature>
<dbReference type="RefSeq" id="WP_131994934.1">
    <property type="nucleotide sequence ID" value="NZ_SMLH01000005.1"/>
</dbReference>
<feature type="transmembrane region" description="Helical" evidence="1">
    <location>
        <begin position="15"/>
        <end position="35"/>
    </location>
</feature>